<accession>A0A1B3BA18</accession>
<dbReference type="OrthoDB" id="5287122at2"/>
<sequence length="1062" mass="117712">MVKQYDTHSGIIAWFARNPVAANLLMIFIIVTGVMALFGLRQQVFPDIVTNSVSVQVPYPGAAPQEVEEGIVILIEENIKEIEGIKEIRSTASEGSGSINIEIEDNYEVSDVMDEIKVRIDAIPNFPDLAERPVIYENRMQRQVMRLNVFGDANERTLKEYANDIRDELLTLPNVGLVEVQGARPYEVGIQVSDYQLRKYGLTLQDVSNAIRSHSLDLPSGTIKTLGGDILVRTKNQAYDAYDFAKIPLITREDGTTLLLADIAAIDDGFAEWNFLSRFDGKPTVSLRVRSSLESDDLLIANQIYDYLDQKTQTLPAGISVDAWADGTYYLEGRLDLMQRNMFAGVLLVFLVLALFLRFKLAFWVMIGIPLCFLGSFALMYIYPGFAMTINMITLFGFILVLGIVVDDAIIIAESAWASIEEKGHSIDSVVEGSKRVAVPATFGVLTTIAAFYPMLSLSGPWSNAMASIGLVVMFCLIFSLVESKLILPAHLAHMKLNKIEDTKNPKIKAVKNFFRTIRLKVKESLSRFINNVYKPGLTRLLKYRGLTIIGFICLLFVSTVGFIGGGWVKTSMFPQIPNDGVFVEIKMAEGATAEQAMDNIQVVWEKLNELHEEVEAEHGIGVYQHAFMWTRENTGAYMWTELVKSENLPIHQYKLIDQWRDMVGTLPAIEEISFGGGGGGPGGDGVGYRLIGTDIDELQIVTEKIRAKLAEYDGVYDISDNLSGGKEEIVVEVKPHGYNLGLTTQGLSQQVRNAFYGSEAQRFLRDNEEVKVFVRYPLEDRRSIGNLEQMPIRTPSGEYVTFTDVADYKVQEGFSRISRIDGVRANGISADVSPQATITSGEINEDMMQNVIPKILAQHPTVKLELGGSSEDAQKIQTELFVGAIIALILIYGLMAIPLRSYSKPVVVMSAIPFGIIGAMVGHLILDLNLSMFSFFGLIALSGVVVNDSLLMVDFIGRARAEGMSRIDAAVNAGTRRFRAIILTSLTTFFGLLPITTETSLQAQLVIPMAVSLAFGIVFATVITLIWVPCLYVFLGGIKDWFLKRDPKSLENKQKEAYESN</sequence>
<dbReference type="SUPFAM" id="SSF82866">
    <property type="entry name" value="Multidrug efflux transporter AcrB transmembrane domain"/>
    <property type="match status" value="2"/>
</dbReference>
<feature type="transmembrane region" description="Helical" evidence="1">
    <location>
        <begin position="1010"/>
        <end position="1036"/>
    </location>
</feature>
<dbReference type="SUPFAM" id="SSF82693">
    <property type="entry name" value="Multidrug efflux transporter AcrB pore domain, PN1, PN2, PC1 and PC2 subdomains"/>
    <property type="match status" value="2"/>
</dbReference>
<dbReference type="GO" id="GO:0042910">
    <property type="term" value="F:xenobiotic transmembrane transporter activity"/>
    <property type="evidence" value="ECO:0007669"/>
    <property type="project" value="TreeGrafter"/>
</dbReference>
<feature type="transmembrane region" description="Helical" evidence="1">
    <location>
        <begin position="881"/>
        <end position="900"/>
    </location>
</feature>
<feature type="transmembrane region" description="Helical" evidence="1">
    <location>
        <begin position="20"/>
        <end position="40"/>
    </location>
</feature>
<evidence type="ECO:0000256" key="1">
    <source>
        <dbReference type="SAM" id="Phobius"/>
    </source>
</evidence>
<dbReference type="PANTHER" id="PTHR32063:SF33">
    <property type="entry name" value="RND SUPERFAMILY EFFLUX PUMP PERMEASE COMPONENT"/>
    <property type="match status" value="1"/>
</dbReference>
<feature type="transmembrane region" description="Helical" evidence="1">
    <location>
        <begin position="933"/>
        <end position="958"/>
    </location>
</feature>
<proteinExistence type="predicted"/>
<organism evidence="2 3">
    <name type="scientific">Kangiella sediminilitoris</name>
    <dbReference type="NCBI Taxonomy" id="1144748"/>
    <lineage>
        <taxon>Bacteria</taxon>
        <taxon>Pseudomonadati</taxon>
        <taxon>Pseudomonadota</taxon>
        <taxon>Gammaproteobacteria</taxon>
        <taxon>Kangiellales</taxon>
        <taxon>Kangiellaceae</taxon>
        <taxon>Kangiella</taxon>
    </lineage>
</organism>
<feature type="transmembrane region" description="Helical" evidence="1">
    <location>
        <begin position="907"/>
        <end position="927"/>
    </location>
</feature>
<feature type="transmembrane region" description="Helical" evidence="1">
    <location>
        <begin position="462"/>
        <end position="482"/>
    </location>
</feature>
<dbReference type="EMBL" id="CP012418">
    <property type="protein sequence ID" value="AOE49649.1"/>
    <property type="molecule type" value="Genomic_DNA"/>
</dbReference>
<feature type="transmembrane region" description="Helical" evidence="1">
    <location>
        <begin position="395"/>
        <end position="417"/>
    </location>
</feature>
<dbReference type="GO" id="GO:0005886">
    <property type="term" value="C:plasma membrane"/>
    <property type="evidence" value="ECO:0007669"/>
    <property type="project" value="TreeGrafter"/>
</dbReference>
<dbReference type="Proteomes" id="UP000094147">
    <property type="component" value="Chromosome"/>
</dbReference>
<evidence type="ECO:0000313" key="2">
    <source>
        <dbReference type="EMBL" id="AOE49649.1"/>
    </source>
</evidence>
<feature type="transmembrane region" description="Helical" evidence="1">
    <location>
        <begin position="337"/>
        <end position="356"/>
    </location>
</feature>
<feature type="transmembrane region" description="Helical" evidence="1">
    <location>
        <begin position="437"/>
        <end position="456"/>
    </location>
</feature>
<gene>
    <name evidence="2" type="ORF">KS2013_927</name>
</gene>
<reference evidence="3" key="1">
    <citation type="submission" date="2015-08" db="EMBL/GenBank/DDBJ databases">
        <authorList>
            <person name="Kim K.M."/>
        </authorList>
    </citation>
    <scope>NUCLEOTIDE SEQUENCE [LARGE SCALE GENOMIC DNA]</scope>
    <source>
        <strain evidence="3">KCTC 23892</strain>
    </source>
</reference>
<dbReference type="Pfam" id="PF00873">
    <property type="entry name" value="ACR_tran"/>
    <property type="match status" value="1"/>
</dbReference>
<dbReference type="PATRIC" id="fig|1144748.3.peg.939"/>
<evidence type="ECO:0000313" key="3">
    <source>
        <dbReference type="Proteomes" id="UP000094147"/>
    </source>
</evidence>
<keyword evidence="1" id="KW-1133">Transmembrane helix</keyword>
<dbReference type="Gene3D" id="3.30.70.1430">
    <property type="entry name" value="Multidrug efflux transporter AcrB pore domain"/>
    <property type="match status" value="2"/>
</dbReference>
<keyword evidence="3" id="KW-1185">Reference proteome</keyword>
<dbReference type="PRINTS" id="PR00702">
    <property type="entry name" value="ACRIFLAVINRP"/>
</dbReference>
<feature type="transmembrane region" description="Helical" evidence="1">
    <location>
        <begin position="979"/>
        <end position="998"/>
    </location>
</feature>
<dbReference type="AlphaFoldDB" id="A0A1B3BA18"/>
<dbReference type="RefSeq" id="WP_068990438.1">
    <property type="nucleotide sequence ID" value="NZ_CP012418.1"/>
</dbReference>
<feature type="transmembrane region" description="Helical" evidence="1">
    <location>
        <begin position="547"/>
        <end position="569"/>
    </location>
</feature>
<dbReference type="SUPFAM" id="SSF82714">
    <property type="entry name" value="Multidrug efflux transporter AcrB TolC docking domain, DN and DC subdomains"/>
    <property type="match status" value="2"/>
</dbReference>
<dbReference type="Gene3D" id="3.30.70.1440">
    <property type="entry name" value="Multidrug efflux transporter AcrB pore domain"/>
    <property type="match status" value="1"/>
</dbReference>
<dbReference type="InterPro" id="IPR001036">
    <property type="entry name" value="Acrflvin-R"/>
</dbReference>
<dbReference type="STRING" id="1144748.KS2013_927"/>
<keyword evidence="1" id="KW-0812">Transmembrane</keyword>
<feature type="transmembrane region" description="Helical" evidence="1">
    <location>
        <begin position="363"/>
        <end position="383"/>
    </location>
</feature>
<dbReference type="Gene3D" id="1.20.1640.10">
    <property type="entry name" value="Multidrug efflux transporter AcrB transmembrane domain"/>
    <property type="match status" value="2"/>
</dbReference>
<dbReference type="InterPro" id="IPR027463">
    <property type="entry name" value="AcrB_DN_DC_subdom"/>
</dbReference>
<dbReference type="Gene3D" id="3.30.2090.10">
    <property type="entry name" value="Multidrug efflux transporter AcrB TolC docking domain, DN and DC subdomains"/>
    <property type="match status" value="2"/>
</dbReference>
<dbReference type="KEGG" id="ksd:KS2013_927"/>
<name>A0A1B3BA18_9GAMM</name>
<protein>
    <submittedName>
        <fullName evidence="2">Acriflavin resistance protein</fullName>
    </submittedName>
</protein>
<keyword evidence="1" id="KW-0472">Membrane</keyword>
<dbReference type="Gene3D" id="3.30.70.1320">
    <property type="entry name" value="Multidrug efflux transporter AcrB pore domain like"/>
    <property type="match status" value="1"/>
</dbReference>
<dbReference type="PANTHER" id="PTHR32063">
    <property type="match status" value="1"/>
</dbReference>